<sequence>MKRIPIDICSVPAISAVSSARTKKSKRCVSFGHYVISQDVATDCDDLVLDSYGRVLSIASTGCEVFLKTNISSFYPKVKEIIEDSTARLLPVNWHVMRCAKDVW</sequence>
<dbReference type="VEuPathDB" id="VectorBase:HLOH_059977"/>
<evidence type="ECO:0000313" key="1">
    <source>
        <dbReference type="EMBL" id="KAH9371428.1"/>
    </source>
</evidence>
<gene>
    <name evidence="1" type="ORF">HPB48_013118</name>
</gene>
<dbReference type="Proteomes" id="UP000821853">
    <property type="component" value="Chromosome 3"/>
</dbReference>
<dbReference type="AlphaFoldDB" id="A0A9J6GAN5"/>
<comment type="caution">
    <text evidence="1">The sequence shown here is derived from an EMBL/GenBank/DDBJ whole genome shotgun (WGS) entry which is preliminary data.</text>
</comment>
<protein>
    <submittedName>
        <fullName evidence="1">Uncharacterized protein</fullName>
    </submittedName>
</protein>
<reference evidence="1 2" key="1">
    <citation type="journal article" date="2020" name="Cell">
        <title>Large-Scale Comparative Analyses of Tick Genomes Elucidate Their Genetic Diversity and Vector Capacities.</title>
        <authorList>
            <consortium name="Tick Genome and Microbiome Consortium (TIGMIC)"/>
            <person name="Jia N."/>
            <person name="Wang J."/>
            <person name="Shi W."/>
            <person name="Du L."/>
            <person name="Sun Y."/>
            <person name="Zhan W."/>
            <person name="Jiang J.F."/>
            <person name="Wang Q."/>
            <person name="Zhang B."/>
            <person name="Ji P."/>
            <person name="Bell-Sakyi L."/>
            <person name="Cui X.M."/>
            <person name="Yuan T.T."/>
            <person name="Jiang B.G."/>
            <person name="Yang W.F."/>
            <person name="Lam T.T."/>
            <person name="Chang Q.C."/>
            <person name="Ding S.J."/>
            <person name="Wang X.J."/>
            <person name="Zhu J.G."/>
            <person name="Ruan X.D."/>
            <person name="Zhao L."/>
            <person name="Wei J.T."/>
            <person name="Ye R.Z."/>
            <person name="Que T.C."/>
            <person name="Du C.H."/>
            <person name="Zhou Y.H."/>
            <person name="Cheng J.X."/>
            <person name="Dai P.F."/>
            <person name="Guo W.B."/>
            <person name="Han X.H."/>
            <person name="Huang E.J."/>
            <person name="Li L.F."/>
            <person name="Wei W."/>
            <person name="Gao Y.C."/>
            <person name="Liu J.Z."/>
            <person name="Shao H.Z."/>
            <person name="Wang X."/>
            <person name="Wang C.C."/>
            <person name="Yang T.C."/>
            <person name="Huo Q.B."/>
            <person name="Li W."/>
            <person name="Chen H.Y."/>
            <person name="Chen S.E."/>
            <person name="Zhou L.G."/>
            <person name="Ni X.B."/>
            <person name="Tian J.H."/>
            <person name="Sheng Y."/>
            <person name="Liu T."/>
            <person name="Pan Y.S."/>
            <person name="Xia L.Y."/>
            <person name="Li J."/>
            <person name="Zhao F."/>
            <person name="Cao W.C."/>
        </authorList>
    </citation>
    <scope>NUCLEOTIDE SEQUENCE [LARGE SCALE GENOMIC DNA]</scope>
    <source>
        <strain evidence="1">HaeL-2018</strain>
    </source>
</reference>
<proteinExistence type="predicted"/>
<dbReference type="EMBL" id="JABSTR010000005">
    <property type="protein sequence ID" value="KAH9371428.1"/>
    <property type="molecule type" value="Genomic_DNA"/>
</dbReference>
<organism evidence="1 2">
    <name type="scientific">Haemaphysalis longicornis</name>
    <name type="common">Bush tick</name>
    <dbReference type="NCBI Taxonomy" id="44386"/>
    <lineage>
        <taxon>Eukaryota</taxon>
        <taxon>Metazoa</taxon>
        <taxon>Ecdysozoa</taxon>
        <taxon>Arthropoda</taxon>
        <taxon>Chelicerata</taxon>
        <taxon>Arachnida</taxon>
        <taxon>Acari</taxon>
        <taxon>Parasitiformes</taxon>
        <taxon>Ixodida</taxon>
        <taxon>Ixodoidea</taxon>
        <taxon>Ixodidae</taxon>
        <taxon>Haemaphysalinae</taxon>
        <taxon>Haemaphysalis</taxon>
    </lineage>
</organism>
<accession>A0A9J6GAN5</accession>
<name>A0A9J6GAN5_HAELO</name>
<evidence type="ECO:0000313" key="2">
    <source>
        <dbReference type="Proteomes" id="UP000821853"/>
    </source>
</evidence>
<keyword evidence="2" id="KW-1185">Reference proteome</keyword>